<evidence type="ECO:0000259" key="1">
    <source>
        <dbReference type="Pfam" id="PF03537"/>
    </source>
</evidence>
<dbReference type="InterPro" id="IPR016062">
    <property type="entry name" value="TM1410-rel"/>
</dbReference>
<dbReference type="SUPFAM" id="SSF51445">
    <property type="entry name" value="(Trans)glycosidases"/>
    <property type="match status" value="1"/>
</dbReference>
<dbReference type="InterPro" id="IPR017853">
    <property type="entry name" value="GH"/>
</dbReference>
<dbReference type="EMBL" id="MFNF01000017">
    <property type="protein sequence ID" value="OGH03369.1"/>
    <property type="molecule type" value="Genomic_DNA"/>
</dbReference>
<dbReference type="PANTHER" id="PTHR35882:SF2">
    <property type="entry name" value="PELA"/>
    <property type="match status" value="1"/>
</dbReference>
<dbReference type="InterPro" id="IPR004352">
    <property type="entry name" value="GH114_TIM-barrel"/>
</dbReference>
<reference evidence="2 3" key="1">
    <citation type="journal article" date="2016" name="Nat. Commun.">
        <title>Thousands of microbial genomes shed light on interconnected biogeochemical processes in an aquifer system.</title>
        <authorList>
            <person name="Anantharaman K."/>
            <person name="Brown C.T."/>
            <person name="Hug L.A."/>
            <person name="Sharon I."/>
            <person name="Castelle C.J."/>
            <person name="Probst A.J."/>
            <person name="Thomas B.C."/>
            <person name="Singh A."/>
            <person name="Wilkins M.J."/>
            <person name="Karaoz U."/>
            <person name="Brodie E.L."/>
            <person name="Williams K.H."/>
            <person name="Hubbard S.S."/>
            <person name="Banfield J.F."/>
        </authorList>
    </citation>
    <scope>NUCLEOTIDE SEQUENCE [LARGE SCALE GENOMIC DNA]</scope>
</reference>
<dbReference type="Gene3D" id="3.20.20.70">
    <property type="entry name" value="Aldolase class I"/>
    <property type="match status" value="1"/>
</dbReference>
<dbReference type="PRINTS" id="PR01545">
    <property type="entry name" value="THEMAYE10DUF"/>
</dbReference>
<dbReference type="PANTHER" id="PTHR35882">
    <property type="entry name" value="PELA"/>
    <property type="match status" value="1"/>
</dbReference>
<evidence type="ECO:0000313" key="2">
    <source>
        <dbReference type="EMBL" id="OGH03369.1"/>
    </source>
</evidence>
<proteinExistence type="predicted"/>
<organism evidence="2 3">
    <name type="scientific">Candidatus Lambdaproteobacteria bacterium RIFOXYD2_FULL_56_26</name>
    <dbReference type="NCBI Taxonomy" id="1817773"/>
    <lineage>
        <taxon>Bacteria</taxon>
        <taxon>Pseudomonadati</taxon>
        <taxon>Pseudomonadota</taxon>
        <taxon>Candidatus Lambdaproteobacteria</taxon>
    </lineage>
</organism>
<dbReference type="Pfam" id="PF03537">
    <property type="entry name" value="Glyco_hydro_114"/>
    <property type="match status" value="1"/>
</dbReference>
<accession>A0A1F6GZ55</accession>
<protein>
    <recommendedName>
        <fullName evidence="1">Glycoside-hydrolase family GH114 TIM-barrel domain-containing protein</fullName>
    </recommendedName>
</protein>
<evidence type="ECO:0000313" key="3">
    <source>
        <dbReference type="Proteomes" id="UP000177583"/>
    </source>
</evidence>
<comment type="caution">
    <text evidence="2">The sequence shown here is derived from an EMBL/GenBank/DDBJ whole genome shotgun (WGS) entry which is preliminary data.</text>
</comment>
<name>A0A1F6GZ55_9PROT</name>
<dbReference type="Proteomes" id="UP000177583">
    <property type="component" value="Unassembled WGS sequence"/>
</dbReference>
<feature type="domain" description="Glycoside-hydrolase family GH114 TIM-barrel" evidence="1">
    <location>
        <begin position="38"/>
        <end position="272"/>
    </location>
</feature>
<sequence length="279" mass="32332">MNLLRPVSLFFLLLVGFLRLGYGASPKWAVTYSDQPTLEELAPYSLLVLDSHYHPSLETLKTQKKLLLGYLSLGEVEKDRPYYNEVRAEGILLMENRNWKGSYFVDVRAPRWVRRVIEDLIPAILHQGFDGLFLDTMDNPGHLERTDPAAYKGMTQAAVNLLLAIRTHYPNLPVMLNRGYDLYEQGGGYVDMVLGESVFGDYDFSTQTYRLVPKALYQEQLRILKDAQKRYPKLQVYTLDYWDPKDREGIKRIYQEQRNNGFNPYVSTIALDKVIPEPR</sequence>
<dbReference type="InterPro" id="IPR013785">
    <property type="entry name" value="Aldolase_TIM"/>
</dbReference>
<gene>
    <name evidence="2" type="ORF">A2557_02480</name>
</gene>
<dbReference type="AlphaFoldDB" id="A0A1F6GZ55"/>